<dbReference type="EMBL" id="CAUJNA010003809">
    <property type="protein sequence ID" value="CAJ1410250.1"/>
    <property type="molecule type" value="Genomic_DNA"/>
</dbReference>
<feature type="compositionally biased region" description="Polar residues" evidence="2">
    <location>
        <begin position="93"/>
        <end position="106"/>
    </location>
</feature>
<feature type="coiled-coil region" evidence="1">
    <location>
        <begin position="54"/>
        <end position="88"/>
    </location>
</feature>
<evidence type="ECO:0000313" key="4">
    <source>
        <dbReference type="Proteomes" id="UP001178507"/>
    </source>
</evidence>
<dbReference type="AlphaFoldDB" id="A0AA36JR52"/>
<protein>
    <submittedName>
        <fullName evidence="3">Uncharacterized protein</fullName>
    </submittedName>
</protein>
<evidence type="ECO:0000313" key="3">
    <source>
        <dbReference type="EMBL" id="CAJ1410250.1"/>
    </source>
</evidence>
<comment type="caution">
    <text evidence="3">The sequence shown here is derived from an EMBL/GenBank/DDBJ whole genome shotgun (WGS) entry which is preliminary data.</text>
</comment>
<accession>A0AA36JR52</accession>
<organism evidence="3 4">
    <name type="scientific">Effrenium voratum</name>
    <dbReference type="NCBI Taxonomy" id="2562239"/>
    <lineage>
        <taxon>Eukaryota</taxon>
        <taxon>Sar</taxon>
        <taxon>Alveolata</taxon>
        <taxon>Dinophyceae</taxon>
        <taxon>Suessiales</taxon>
        <taxon>Symbiodiniaceae</taxon>
        <taxon>Effrenium</taxon>
    </lineage>
</organism>
<evidence type="ECO:0000256" key="1">
    <source>
        <dbReference type="SAM" id="Coils"/>
    </source>
</evidence>
<keyword evidence="1" id="KW-0175">Coiled coil</keyword>
<feature type="region of interest" description="Disordered" evidence="2">
    <location>
        <begin position="93"/>
        <end position="114"/>
    </location>
</feature>
<dbReference type="Proteomes" id="UP001178507">
    <property type="component" value="Unassembled WGS sequence"/>
</dbReference>
<reference evidence="3" key="1">
    <citation type="submission" date="2023-08" db="EMBL/GenBank/DDBJ databases">
        <authorList>
            <person name="Chen Y."/>
            <person name="Shah S."/>
            <person name="Dougan E. K."/>
            <person name="Thang M."/>
            <person name="Chan C."/>
        </authorList>
    </citation>
    <scope>NUCLEOTIDE SEQUENCE</scope>
</reference>
<sequence length="114" mass="12874">MEPRTKKPAVPCWFNFDPYPLVSQLGQHPPFELSDVLGLQCRALGHWRSICEVRPAVEGNLEKIQQAVNQLQEQLKKKTEQRTEFIKKYNLNHQKAASSETEATSNKGGGSVLV</sequence>
<gene>
    <name evidence="3" type="ORF">EVOR1521_LOCUS31107</name>
</gene>
<keyword evidence="4" id="KW-1185">Reference proteome</keyword>
<evidence type="ECO:0000256" key="2">
    <source>
        <dbReference type="SAM" id="MobiDB-lite"/>
    </source>
</evidence>
<name>A0AA36JR52_9DINO</name>
<proteinExistence type="predicted"/>